<accession>A0A1E3XED6</accession>
<evidence type="ECO:0008006" key="3">
    <source>
        <dbReference type="Google" id="ProtNLM"/>
    </source>
</evidence>
<dbReference type="Proteomes" id="UP000094056">
    <property type="component" value="Unassembled WGS sequence"/>
</dbReference>
<dbReference type="AlphaFoldDB" id="A0A1E3XED6"/>
<name>A0A1E3XED6_9BACT</name>
<sequence>MFKELDLVVLKHDIEDHSLKSGDVGTVVHCYEDDEGIEVEFVTAEGKTVGVLTLTTADVRPFENAEILHVRNVPH</sequence>
<comment type="caution">
    <text evidence="1">The sequence shown here is derived from an EMBL/GenBank/DDBJ whole genome shotgun (WGS) entry which is preliminary data.</text>
</comment>
<evidence type="ECO:0000313" key="2">
    <source>
        <dbReference type="Proteomes" id="UP000094056"/>
    </source>
</evidence>
<dbReference type="InterPro" id="IPR032568">
    <property type="entry name" value="DUF4926"/>
</dbReference>
<reference evidence="1 2" key="1">
    <citation type="submission" date="2016-07" db="EMBL/GenBank/DDBJ databases">
        <title>Draft genome of Scalindua rubra, obtained from a brine-seawater interface in the Red Sea, sheds light on salt adaptation in anammox bacteria.</title>
        <authorList>
            <person name="Speth D.R."/>
            <person name="Lagkouvardos I."/>
            <person name="Wang Y."/>
            <person name="Qian P.-Y."/>
            <person name="Dutilh B.E."/>
            <person name="Jetten M.S."/>
        </authorList>
    </citation>
    <scope>NUCLEOTIDE SEQUENCE [LARGE SCALE GENOMIC DNA]</scope>
    <source>
        <strain evidence="1">BSI-1</strain>
    </source>
</reference>
<protein>
    <recommendedName>
        <fullName evidence="3">DUF4926 domain-containing protein</fullName>
    </recommendedName>
</protein>
<organism evidence="1 2">
    <name type="scientific">Candidatus Scalindua rubra</name>
    <dbReference type="NCBI Taxonomy" id="1872076"/>
    <lineage>
        <taxon>Bacteria</taxon>
        <taxon>Pseudomonadati</taxon>
        <taxon>Planctomycetota</taxon>
        <taxon>Candidatus Brocadiia</taxon>
        <taxon>Candidatus Brocadiales</taxon>
        <taxon>Candidatus Scalinduaceae</taxon>
        <taxon>Candidatus Scalindua</taxon>
    </lineage>
</organism>
<dbReference type="EMBL" id="MAYW01000015">
    <property type="protein sequence ID" value="ODS33996.1"/>
    <property type="molecule type" value="Genomic_DNA"/>
</dbReference>
<evidence type="ECO:0000313" key="1">
    <source>
        <dbReference type="EMBL" id="ODS33996.1"/>
    </source>
</evidence>
<dbReference type="Pfam" id="PF16277">
    <property type="entry name" value="DUF4926"/>
    <property type="match status" value="1"/>
</dbReference>
<proteinExistence type="predicted"/>
<gene>
    <name evidence="1" type="ORF">SCARUB_00867</name>
</gene>